<dbReference type="STRING" id="1203190.GCA_000312345_02331"/>
<evidence type="ECO:0000256" key="2">
    <source>
        <dbReference type="ARBA" id="ARBA00001968"/>
    </source>
</evidence>
<dbReference type="GO" id="GO:0000156">
    <property type="term" value="F:phosphorelay response regulator activity"/>
    <property type="evidence" value="ECO:0007669"/>
    <property type="project" value="TreeGrafter"/>
</dbReference>
<dbReference type="Gene3D" id="6.10.340.10">
    <property type="match status" value="1"/>
</dbReference>
<evidence type="ECO:0000256" key="13">
    <source>
        <dbReference type="ARBA" id="ARBA00023136"/>
    </source>
</evidence>
<keyword evidence="13 15" id="KW-0472">Membrane</keyword>
<dbReference type="RefSeq" id="WP_019195096.1">
    <property type="nucleotide sequence ID" value="NZ_LT629765.1"/>
</dbReference>
<keyword evidence="10" id="KW-0067">ATP-binding</keyword>
<dbReference type="PROSITE" id="PS50885">
    <property type="entry name" value="HAMP"/>
    <property type="match status" value="1"/>
</dbReference>
<keyword evidence="8" id="KW-0547">Nucleotide-binding</keyword>
<feature type="domain" description="HAMP" evidence="17">
    <location>
        <begin position="179"/>
        <end position="232"/>
    </location>
</feature>
<dbReference type="CDD" id="cd06225">
    <property type="entry name" value="HAMP"/>
    <property type="match status" value="1"/>
</dbReference>
<protein>
    <recommendedName>
        <fullName evidence="14">Sensor-like histidine kinase SenX3</fullName>
        <ecNumber evidence="4">2.7.13.3</ecNumber>
    </recommendedName>
</protein>
<sequence length="466" mass="50472">MAARNLTPGQGASRIPLQKSLVGVVLLVSVLSMALSFTAVYFLMRGLLYQRADDALATGMDTWVGQPAPWPNLGAPSEFTQALYEPALDTTFNYSISSDPPDYSQMKGEGPQTITSIKGREPERYYRALARRNDDGSVQFVAKSLDSERRLLTSLAIVELSIGGIALIFAAFAGNYSVRRALAPLRDVENTALAIADGDISRRVPSWPRETEVGKISYAVNTMVTQLQGSVEASQAKEEQMRRFVGDASHELRTPLTSIRGFAELYHSGMVTDADMVLSKIDQESGRMKLLVEDLLALTRAEGARLDKRSVDMLELCSSAVDSARAAFPERQVSVTNDSLSSPMVEGDPDRLHQVMLNLITNAFKHAGSEASVAITLRKNLDKVFIDVADDGVGMAPEDADHIFDRFYRADTSRNRASGGGSGLGLAITKSLVEQHGGAISVRTAPGQGSTFTISLPMLHENSPRA</sequence>
<dbReference type="OrthoDB" id="9786919at2"/>
<evidence type="ECO:0000256" key="7">
    <source>
        <dbReference type="ARBA" id="ARBA00022692"/>
    </source>
</evidence>
<comment type="catalytic activity">
    <reaction evidence="1">
        <text>ATP + protein L-histidine = ADP + protein N-phospho-L-histidine.</text>
        <dbReference type="EC" id="2.7.13.3"/>
    </reaction>
</comment>
<feature type="domain" description="Histidine kinase" evidence="16">
    <location>
        <begin position="247"/>
        <end position="460"/>
    </location>
</feature>
<dbReference type="SUPFAM" id="SSF55874">
    <property type="entry name" value="ATPase domain of HSP90 chaperone/DNA topoisomerase II/histidine kinase"/>
    <property type="match status" value="1"/>
</dbReference>
<keyword evidence="5" id="KW-0597">Phosphoprotein</keyword>
<evidence type="ECO:0000256" key="12">
    <source>
        <dbReference type="ARBA" id="ARBA00023012"/>
    </source>
</evidence>
<dbReference type="GO" id="GO:0005509">
    <property type="term" value="F:calcium ion binding"/>
    <property type="evidence" value="ECO:0007669"/>
    <property type="project" value="UniProtKB-ARBA"/>
</dbReference>
<evidence type="ECO:0000256" key="4">
    <source>
        <dbReference type="ARBA" id="ARBA00012438"/>
    </source>
</evidence>
<dbReference type="InterPro" id="IPR003660">
    <property type="entry name" value="HAMP_dom"/>
</dbReference>
<dbReference type="GO" id="GO:0007234">
    <property type="term" value="P:osmosensory signaling via phosphorelay pathway"/>
    <property type="evidence" value="ECO:0007669"/>
    <property type="project" value="TreeGrafter"/>
</dbReference>
<evidence type="ECO:0000313" key="19">
    <source>
        <dbReference type="Proteomes" id="UP000182237"/>
    </source>
</evidence>
<keyword evidence="6" id="KW-0808">Transferase</keyword>
<dbReference type="PRINTS" id="PR00344">
    <property type="entry name" value="BCTRLSENSOR"/>
</dbReference>
<evidence type="ECO:0000259" key="16">
    <source>
        <dbReference type="PROSITE" id="PS50109"/>
    </source>
</evidence>
<dbReference type="EC" id="2.7.13.3" evidence="4"/>
<dbReference type="Pfam" id="PF00512">
    <property type="entry name" value="HisKA"/>
    <property type="match status" value="1"/>
</dbReference>
<dbReference type="InterPro" id="IPR004358">
    <property type="entry name" value="Sig_transdc_His_kin-like_C"/>
</dbReference>
<evidence type="ECO:0000313" key="18">
    <source>
        <dbReference type="EMBL" id="SDR70774.1"/>
    </source>
</evidence>
<keyword evidence="9 18" id="KW-0418">Kinase</keyword>
<dbReference type="FunFam" id="3.30.565.10:FF:000006">
    <property type="entry name" value="Sensor histidine kinase WalK"/>
    <property type="match status" value="1"/>
</dbReference>
<dbReference type="EMBL" id="LT629765">
    <property type="protein sequence ID" value="SDR70774.1"/>
    <property type="molecule type" value="Genomic_DNA"/>
</dbReference>
<evidence type="ECO:0000256" key="6">
    <source>
        <dbReference type="ARBA" id="ARBA00022679"/>
    </source>
</evidence>
<dbReference type="Gene3D" id="3.30.565.10">
    <property type="entry name" value="Histidine kinase-like ATPase, C-terminal domain"/>
    <property type="match status" value="1"/>
</dbReference>
<dbReference type="InterPro" id="IPR050351">
    <property type="entry name" value="BphY/WalK/GraS-like"/>
</dbReference>
<evidence type="ECO:0000256" key="3">
    <source>
        <dbReference type="ARBA" id="ARBA00004236"/>
    </source>
</evidence>
<evidence type="ECO:0000256" key="9">
    <source>
        <dbReference type="ARBA" id="ARBA00022777"/>
    </source>
</evidence>
<keyword evidence="12" id="KW-0902">Two-component regulatory system</keyword>
<comment type="cofactor">
    <cofactor evidence="2">
        <name>a divalent metal cation</name>
        <dbReference type="ChEBI" id="CHEBI:60240"/>
    </cofactor>
</comment>
<reference evidence="18 19" key="1">
    <citation type="submission" date="2016-10" db="EMBL/GenBank/DDBJ databases">
        <authorList>
            <person name="de Groot N.N."/>
        </authorList>
    </citation>
    <scope>NUCLEOTIDE SEQUENCE [LARGE SCALE GENOMIC DNA]</scope>
    <source>
        <strain evidence="18 19">DSM 45434</strain>
    </source>
</reference>
<evidence type="ECO:0000256" key="5">
    <source>
        <dbReference type="ARBA" id="ARBA00022553"/>
    </source>
</evidence>
<dbReference type="AlphaFoldDB" id="A0A1H1L870"/>
<dbReference type="SMART" id="SM00388">
    <property type="entry name" value="HisKA"/>
    <property type="match status" value="1"/>
</dbReference>
<dbReference type="GO" id="GO:0005524">
    <property type="term" value="F:ATP binding"/>
    <property type="evidence" value="ECO:0007669"/>
    <property type="project" value="UniProtKB-KW"/>
</dbReference>
<feature type="transmembrane region" description="Helical" evidence="15">
    <location>
        <begin position="151"/>
        <end position="173"/>
    </location>
</feature>
<dbReference type="InterPro" id="IPR036890">
    <property type="entry name" value="HATPase_C_sf"/>
</dbReference>
<evidence type="ECO:0000256" key="11">
    <source>
        <dbReference type="ARBA" id="ARBA00022989"/>
    </source>
</evidence>
<dbReference type="InterPro" id="IPR036097">
    <property type="entry name" value="HisK_dim/P_sf"/>
</dbReference>
<gene>
    <name evidence="18" type="ORF">SAMN04488539_0105</name>
</gene>
<comment type="subcellular location">
    <subcellularLocation>
        <location evidence="3">Cell membrane</location>
    </subcellularLocation>
</comment>
<evidence type="ECO:0000256" key="8">
    <source>
        <dbReference type="ARBA" id="ARBA00022741"/>
    </source>
</evidence>
<dbReference type="SUPFAM" id="SSF47384">
    <property type="entry name" value="Homodimeric domain of signal transducing histidine kinase"/>
    <property type="match status" value="1"/>
</dbReference>
<accession>A0A1H1L870</accession>
<dbReference type="eggNOG" id="COG5002">
    <property type="taxonomic scope" value="Bacteria"/>
</dbReference>
<dbReference type="GO" id="GO:0030295">
    <property type="term" value="F:protein kinase activator activity"/>
    <property type="evidence" value="ECO:0007669"/>
    <property type="project" value="TreeGrafter"/>
</dbReference>
<dbReference type="GO" id="GO:0000155">
    <property type="term" value="F:phosphorelay sensor kinase activity"/>
    <property type="evidence" value="ECO:0007669"/>
    <property type="project" value="InterPro"/>
</dbReference>
<dbReference type="InterPro" id="IPR003594">
    <property type="entry name" value="HATPase_dom"/>
</dbReference>
<evidence type="ECO:0000259" key="17">
    <source>
        <dbReference type="PROSITE" id="PS50885"/>
    </source>
</evidence>
<dbReference type="Gene3D" id="1.10.287.130">
    <property type="match status" value="1"/>
</dbReference>
<name>A0A1H1L870_9CORY</name>
<proteinExistence type="predicted"/>
<dbReference type="SUPFAM" id="SSF158472">
    <property type="entry name" value="HAMP domain-like"/>
    <property type="match status" value="1"/>
</dbReference>
<keyword evidence="19" id="KW-1185">Reference proteome</keyword>
<dbReference type="Proteomes" id="UP000182237">
    <property type="component" value="Chromosome I"/>
</dbReference>
<evidence type="ECO:0000256" key="14">
    <source>
        <dbReference type="ARBA" id="ARBA00039401"/>
    </source>
</evidence>
<dbReference type="InterPro" id="IPR005467">
    <property type="entry name" value="His_kinase_dom"/>
</dbReference>
<dbReference type="Pfam" id="PF02518">
    <property type="entry name" value="HATPase_c"/>
    <property type="match status" value="1"/>
</dbReference>
<dbReference type="Pfam" id="PF00672">
    <property type="entry name" value="HAMP"/>
    <property type="match status" value="1"/>
</dbReference>
<organism evidence="18 19">
    <name type="scientific">Corynebacterium timonense</name>
    <dbReference type="NCBI Taxonomy" id="441500"/>
    <lineage>
        <taxon>Bacteria</taxon>
        <taxon>Bacillati</taxon>
        <taxon>Actinomycetota</taxon>
        <taxon>Actinomycetes</taxon>
        <taxon>Mycobacteriales</taxon>
        <taxon>Corynebacteriaceae</taxon>
        <taxon>Corynebacterium</taxon>
    </lineage>
</organism>
<dbReference type="PANTHER" id="PTHR42878">
    <property type="entry name" value="TWO-COMPONENT HISTIDINE KINASE"/>
    <property type="match status" value="1"/>
</dbReference>
<feature type="transmembrane region" description="Helical" evidence="15">
    <location>
        <begin position="20"/>
        <end position="43"/>
    </location>
</feature>
<evidence type="ECO:0000256" key="10">
    <source>
        <dbReference type="ARBA" id="ARBA00022840"/>
    </source>
</evidence>
<dbReference type="CDD" id="cd00075">
    <property type="entry name" value="HATPase"/>
    <property type="match status" value="1"/>
</dbReference>
<evidence type="ECO:0000256" key="15">
    <source>
        <dbReference type="SAM" id="Phobius"/>
    </source>
</evidence>
<dbReference type="GO" id="GO:0005886">
    <property type="term" value="C:plasma membrane"/>
    <property type="evidence" value="ECO:0007669"/>
    <property type="project" value="UniProtKB-SubCell"/>
</dbReference>
<dbReference type="FunFam" id="1.10.287.130:FF:000001">
    <property type="entry name" value="Two-component sensor histidine kinase"/>
    <property type="match status" value="1"/>
</dbReference>
<keyword evidence="11 15" id="KW-1133">Transmembrane helix</keyword>
<dbReference type="SMART" id="SM00387">
    <property type="entry name" value="HATPase_c"/>
    <property type="match status" value="1"/>
</dbReference>
<dbReference type="PROSITE" id="PS50109">
    <property type="entry name" value="HIS_KIN"/>
    <property type="match status" value="1"/>
</dbReference>
<dbReference type="InterPro" id="IPR003661">
    <property type="entry name" value="HisK_dim/P_dom"/>
</dbReference>
<dbReference type="PANTHER" id="PTHR42878:SF7">
    <property type="entry name" value="SENSOR HISTIDINE KINASE GLRK"/>
    <property type="match status" value="1"/>
</dbReference>
<dbReference type="CDD" id="cd00082">
    <property type="entry name" value="HisKA"/>
    <property type="match status" value="1"/>
</dbReference>
<dbReference type="SMART" id="SM00304">
    <property type="entry name" value="HAMP"/>
    <property type="match status" value="1"/>
</dbReference>
<evidence type="ECO:0000256" key="1">
    <source>
        <dbReference type="ARBA" id="ARBA00000085"/>
    </source>
</evidence>
<keyword evidence="7 15" id="KW-0812">Transmembrane</keyword>